<dbReference type="AlphaFoldDB" id="A0A6B0U0N3"/>
<reference evidence="1" key="1">
    <citation type="submission" date="2019-12" db="EMBL/GenBank/DDBJ databases">
        <title>An insight into the sialome of adult female Ixodes ricinus ticks feeding for 6 days.</title>
        <authorList>
            <person name="Perner J."/>
            <person name="Ribeiro J.M.C."/>
        </authorList>
    </citation>
    <scope>NUCLEOTIDE SEQUENCE</scope>
    <source>
        <strain evidence="1">Semi-engorged</strain>
        <tissue evidence="1">Salivary glands</tissue>
    </source>
</reference>
<accession>A0A6B0U0N3</accession>
<dbReference type="EMBL" id="GIFC01001758">
    <property type="protein sequence ID" value="MXU83841.1"/>
    <property type="molecule type" value="Transcribed_RNA"/>
</dbReference>
<evidence type="ECO:0000313" key="1">
    <source>
        <dbReference type="EMBL" id="MXU83841.1"/>
    </source>
</evidence>
<protein>
    <submittedName>
        <fullName evidence="1">Putative secreted protein</fullName>
    </submittedName>
</protein>
<sequence length="77" mass="8626">MLKSYFHYVPLALSQVLILPTACTTLCFALRWTTVDSNCCPSQSSTANTSRDPTLCMSLRSSRRSRDAHPALEWPYG</sequence>
<proteinExistence type="predicted"/>
<organism evidence="1">
    <name type="scientific">Ixodes ricinus</name>
    <name type="common">Common tick</name>
    <name type="synonym">Acarus ricinus</name>
    <dbReference type="NCBI Taxonomy" id="34613"/>
    <lineage>
        <taxon>Eukaryota</taxon>
        <taxon>Metazoa</taxon>
        <taxon>Ecdysozoa</taxon>
        <taxon>Arthropoda</taxon>
        <taxon>Chelicerata</taxon>
        <taxon>Arachnida</taxon>
        <taxon>Acari</taxon>
        <taxon>Parasitiformes</taxon>
        <taxon>Ixodida</taxon>
        <taxon>Ixodoidea</taxon>
        <taxon>Ixodidae</taxon>
        <taxon>Ixodinae</taxon>
        <taxon>Ixodes</taxon>
    </lineage>
</organism>
<name>A0A6B0U0N3_IXORI</name>